<evidence type="ECO:0000313" key="3">
    <source>
        <dbReference type="Proteomes" id="UP000594632"/>
    </source>
</evidence>
<dbReference type="AlphaFoldDB" id="A0A7S9NQM8"/>
<sequence length="267" mass="31511">MKRFVAKTVFLTRKFMISLAIYMIFMIFLYIYSSYFLHKLPSEARLFILSYLSYNLWFYISLISSALASVTISEDLEEKAHYIFLKSIYRNSFRNYVWNKVMIELTFLTILSTISSLILFITISSPVEKFTVDDYERLSILLLLLSTIPITSTIAFSSFIPDQKSALLFSVTLYFFGNVLIDYYLQKYAPHLMLYVLFTLPYYFPTAFHNWREVYFQTKIVYYGLYGTNLPYVKYCTILEVLILYAIVSAISMVVGIEFNLRKRIKD</sequence>
<reference evidence="2 3" key="1">
    <citation type="journal article" date="2020" name="Nat. Commun.">
        <title>The structures of two archaeal type IV pili illuminate evolutionary relationships.</title>
        <authorList>
            <person name="Wang F."/>
            <person name="Baquero D.P."/>
            <person name="Su Z."/>
            <person name="Beltran L.C."/>
            <person name="Prangishvili D."/>
            <person name="Krupovic M."/>
            <person name="Egelman E.H."/>
        </authorList>
    </citation>
    <scope>NUCLEOTIDE SEQUENCE [LARGE SCALE GENOMIC DNA]</scope>
    <source>
        <strain evidence="2 3">POZ149</strain>
    </source>
</reference>
<feature type="transmembrane region" description="Helical" evidence="1">
    <location>
        <begin position="105"/>
        <end position="127"/>
    </location>
</feature>
<evidence type="ECO:0000313" key="2">
    <source>
        <dbReference type="EMBL" id="QPG49213.1"/>
    </source>
</evidence>
<feature type="transmembrane region" description="Helical" evidence="1">
    <location>
        <begin position="232"/>
        <end position="257"/>
    </location>
</feature>
<name>A0A7S9NQM8_SACSO</name>
<accession>A0A7S9NQM8</accession>
<keyword evidence="1" id="KW-1133">Transmembrane helix</keyword>
<gene>
    <name evidence="2" type="ORF">HFC64_04505</name>
</gene>
<feature type="transmembrane region" description="Helical" evidence="1">
    <location>
        <begin position="139"/>
        <end position="160"/>
    </location>
</feature>
<dbReference type="EMBL" id="CP050869">
    <property type="protein sequence ID" value="QPG49213.1"/>
    <property type="molecule type" value="Genomic_DNA"/>
</dbReference>
<feature type="transmembrane region" description="Helical" evidence="1">
    <location>
        <begin position="15"/>
        <end position="37"/>
    </location>
</feature>
<proteinExistence type="predicted"/>
<feature type="transmembrane region" description="Helical" evidence="1">
    <location>
        <begin position="166"/>
        <end position="185"/>
    </location>
</feature>
<protein>
    <submittedName>
        <fullName evidence="2">Uncharacterized protein</fullName>
    </submittedName>
</protein>
<evidence type="ECO:0000256" key="1">
    <source>
        <dbReference type="SAM" id="Phobius"/>
    </source>
</evidence>
<organism evidence="2 3">
    <name type="scientific">Saccharolobus solfataricus</name>
    <name type="common">Sulfolobus solfataricus</name>
    <dbReference type="NCBI Taxonomy" id="2287"/>
    <lineage>
        <taxon>Archaea</taxon>
        <taxon>Thermoproteota</taxon>
        <taxon>Thermoprotei</taxon>
        <taxon>Sulfolobales</taxon>
        <taxon>Sulfolobaceae</taxon>
        <taxon>Saccharolobus</taxon>
    </lineage>
</organism>
<feature type="transmembrane region" description="Helical" evidence="1">
    <location>
        <begin position="49"/>
        <end position="72"/>
    </location>
</feature>
<keyword evidence="1" id="KW-0472">Membrane</keyword>
<dbReference type="Proteomes" id="UP000594632">
    <property type="component" value="Chromosome"/>
</dbReference>
<keyword evidence="1" id="KW-0812">Transmembrane</keyword>